<comment type="similarity">
    <text evidence="1 5">Belongs to the proline oxidase family.</text>
</comment>
<comment type="function">
    <text evidence="5">Converts proline to delta-1-pyrroline-5-carboxylate.</text>
</comment>
<dbReference type="AlphaFoldDB" id="A0A1Y1I9A2"/>
<keyword evidence="8" id="KW-1185">Reference proteome</keyword>
<dbReference type="GO" id="GO:0010133">
    <property type="term" value="P:L-proline catabolic process to L-glutamate"/>
    <property type="evidence" value="ECO:0000318"/>
    <property type="project" value="GO_Central"/>
</dbReference>
<dbReference type="GO" id="GO:0071949">
    <property type="term" value="F:FAD binding"/>
    <property type="evidence" value="ECO:0000318"/>
    <property type="project" value="GO_Central"/>
</dbReference>
<name>A0A1Y1I9A2_KLENI</name>
<evidence type="ECO:0000313" key="8">
    <source>
        <dbReference type="Proteomes" id="UP000054558"/>
    </source>
</evidence>
<sequence>MKNKLFAAPVNWVVRRTAYSHFCAGGTIEEAKATLLRTSELGLRSILDYSVEDAMDAATCDKNLAGNLETLRHVAALPRHCSSHSVVKITSFVPLPVLERASALLRWQHQHPSVDLPWKRPSFPVLAPGSILPAQAEPAPLSPEEVQSLEECLERLRAVCRACHDLHLPLLIDAEYFSVQPAIDYLAGVAALEFNHDFPLVVNTFQCYLKDTLPRLQLAIQAARSANVGFAAKLVRGAYIVKETQRAAAGSYETPIQAGIEATHANYDRCARLMLETAAKSAKSNAVVLASHNAASVRRAISTADALGLARKDERLQFAQLKGMADALSLAIGQAGYLCSKLHPFGSLEDTSEWRAPLWYSLTTGQLGMADGLSLALARSGFNASKLIPFASLDAVMPYLIRRAQENKGMLMQAGTDRARLQHELLRRVGSTLGLA</sequence>
<dbReference type="STRING" id="105231.A0A1Y1I9A2"/>
<dbReference type="Gene3D" id="3.20.20.220">
    <property type="match status" value="2"/>
</dbReference>
<keyword evidence="3 5" id="KW-0560">Oxidoreductase</keyword>
<evidence type="ECO:0000256" key="5">
    <source>
        <dbReference type="RuleBase" id="RU364054"/>
    </source>
</evidence>
<evidence type="ECO:0000256" key="1">
    <source>
        <dbReference type="ARBA" id="ARBA00005869"/>
    </source>
</evidence>
<dbReference type="InterPro" id="IPR029041">
    <property type="entry name" value="FAD-linked_oxidoreductase-like"/>
</dbReference>
<dbReference type="InterPro" id="IPR015659">
    <property type="entry name" value="Proline_oxidase"/>
</dbReference>
<reference evidence="7 8" key="1">
    <citation type="journal article" date="2014" name="Nat. Commun.">
        <title>Klebsormidium flaccidum genome reveals primary factors for plant terrestrial adaptation.</title>
        <authorList>
            <person name="Hori K."/>
            <person name="Maruyama F."/>
            <person name="Fujisawa T."/>
            <person name="Togashi T."/>
            <person name="Yamamoto N."/>
            <person name="Seo M."/>
            <person name="Sato S."/>
            <person name="Yamada T."/>
            <person name="Mori H."/>
            <person name="Tajima N."/>
            <person name="Moriyama T."/>
            <person name="Ikeuchi M."/>
            <person name="Watanabe M."/>
            <person name="Wada H."/>
            <person name="Kobayashi K."/>
            <person name="Saito M."/>
            <person name="Masuda T."/>
            <person name="Sasaki-Sekimoto Y."/>
            <person name="Mashiguchi K."/>
            <person name="Awai K."/>
            <person name="Shimojima M."/>
            <person name="Masuda S."/>
            <person name="Iwai M."/>
            <person name="Nobusawa T."/>
            <person name="Narise T."/>
            <person name="Kondo S."/>
            <person name="Saito H."/>
            <person name="Sato R."/>
            <person name="Murakawa M."/>
            <person name="Ihara Y."/>
            <person name="Oshima-Yamada Y."/>
            <person name="Ohtaka K."/>
            <person name="Satoh M."/>
            <person name="Sonobe K."/>
            <person name="Ishii M."/>
            <person name="Ohtani R."/>
            <person name="Kanamori-Sato M."/>
            <person name="Honoki R."/>
            <person name="Miyazaki D."/>
            <person name="Mochizuki H."/>
            <person name="Umetsu J."/>
            <person name="Higashi K."/>
            <person name="Shibata D."/>
            <person name="Kamiya Y."/>
            <person name="Sato N."/>
            <person name="Nakamura Y."/>
            <person name="Tabata S."/>
            <person name="Ida S."/>
            <person name="Kurokawa K."/>
            <person name="Ohta H."/>
        </authorList>
    </citation>
    <scope>NUCLEOTIDE SEQUENCE [LARGE SCALE GENOMIC DNA]</scope>
    <source>
        <strain evidence="7 8">NIES-2285</strain>
    </source>
</reference>
<comment type="catalytic activity">
    <reaction evidence="5">
        <text>L-proline + a quinone = (S)-1-pyrroline-5-carboxylate + a quinol + H(+)</text>
        <dbReference type="Rhea" id="RHEA:23784"/>
        <dbReference type="ChEBI" id="CHEBI:15378"/>
        <dbReference type="ChEBI" id="CHEBI:17388"/>
        <dbReference type="ChEBI" id="CHEBI:24646"/>
        <dbReference type="ChEBI" id="CHEBI:60039"/>
        <dbReference type="ChEBI" id="CHEBI:132124"/>
        <dbReference type="EC" id="1.5.5.2"/>
    </reaction>
</comment>
<evidence type="ECO:0000256" key="4">
    <source>
        <dbReference type="ARBA" id="ARBA00023062"/>
    </source>
</evidence>
<dbReference type="EC" id="1.5.5.2" evidence="2 5"/>
<comment type="cofactor">
    <cofactor evidence="5">
        <name>FAD</name>
        <dbReference type="ChEBI" id="CHEBI:57692"/>
    </cofactor>
</comment>
<accession>A0A1Y1I9A2</accession>
<evidence type="ECO:0000259" key="6">
    <source>
        <dbReference type="Pfam" id="PF01619"/>
    </source>
</evidence>
<dbReference type="PANTHER" id="PTHR13914">
    <property type="entry name" value="PROLINE OXIDASE"/>
    <property type="match status" value="1"/>
</dbReference>
<dbReference type="Proteomes" id="UP000054558">
    <property type="component" value="Unassembled WGS sequence"/>
</dbReference>
<keyword evidence="5" id="KW-0285">Flavoprotein</keyword>
<dbReference type="EMBL" id="DF237307">
    <property type="protein sequence ID" value="GAQ87520.1"/>
    <property type="molecule type" value="Genomic_DNA"/>
</dbReference>
<dbReference type="GO" id="GO:0005739">
    <property type="term" value="C:mitochondrion"/>
    <property type="evidence" value="ECO:0000318"/>
    <property type="project" value="GO_Central"/>
</dbReference>
<dbReference type="GO" id="GO:0004657">
    <property type="term" value="F:proline dehydrogenase activity"/>
    <property type="evidence" value="ECO:0000318"/>
    <property type="project" value="GO_Central"/>
</dbReference>
<feature type="domain" description="Proline dehydrogenase" evidence="6">
    <location>
        <begin position="33"/>
        <end position="351"/>
    </location>
</feature>
<evidence type="ECO:0000313" key="7">
    <source>
        <dbReference type="EMBL" id="GAQ87520.1"/>
    </source>
</evidence>
<feature type="domain" description="Proline dehydrogenase" evidence="6">
    <location>
        <begin position="367"/>
        <end position="410"/>
    </location>
</feature>
<proteinExistence type="inferred from homology"/>
<dbReference type="OrthoDB" id="5464at2759"/>
<organism evidence="7 8">
    <name type="scientific">Klebsormidium nitens</name>
    <name type="common">Green alga</name>
    <name type="synonym">Ulothrix nitens</name>
    <dbReference type="NCBI Taxonomy" id="105231"/>
    <lineage>
        <taxon>Eukaryota</taxon>
        <taxon>Viridiplantae</taxon>
        <taxon>Streptophyta</taxon>
        <taxon>Klebsormidiophyceae</taxon>
        <taxon>Klebsormidiales</taxon>
        <taxon>Klebsormidiaceae</taxon>
        <taxon>Klebsormidium</taxon>
    </lineage>
</organism>
<dbReference type="OMA" id="WMQDAAD"/>
<dbReference type="PANTHER" id="PTHR13914:SF0">
    <property type="entry name" value="PROLINE DEHYDROGENASE 1, MITOCHONDRIAL"/>
    <property type="match status" value="1"/>
</dbReference>
<dbReference type="InterPro" id="IPR002872">
    <property type="entry name" value="Proline_DH_dom"/>
</dbReference>
<dbReference type="Pfam" id="PF01619">
    <property type="entry name" value="Pro_dh"/>
    <property type="match status" value="2"/>
</dbReference>
<keyword evidence="4 5" id="KW-0642">Proline metabolism</keyword>
<dbReference type="SUPFAM" id="SSF51730">
    <property type="entry name" value="FAD-linked oxidoreductase"/>
    <property type="match status" value="2"/>
</dbReference>
<evidence type="ECO:0000256" key="3">
    <source>
        <dbReference type="ARBA" id="ARBA00023002"/>
    </source>
</evidence>
<protein>
    <recommendedName>
        <fullName evidence="2 5">Proline dehydrogenase</fullName>
        <ecNumber evidence="2 5">1.5.5.2</ecNumber>
    </recommendedName>
</protein>
<keyword evidence="5" id="KW-0274">FAD</keyword>
<gene>
    <name evidence="7" type="ORF">KFL_003580130</name>
</gene>
<evidence type="ECO:0000256" key="2">
    <source>
        <dbReference type="ARBA" id="ARBA00012695"/>
    </source>
</evidence>